<sequence length="116" mass="12225">MTSSQPSSDAAAAGGQQTMMAENGTMLPSVVESVFNAARTGNLAALKFRVMRFKVAGAAAIHQNHMCTTTGRAGKMEPIRYLYLVVINLLLILGLMLSASVEDTVTIASSFSTGKK</sequence>
<name>A0A182JF63_ANOAO</name>
<proteinExistence type="predicted"/>
<dbReference type="VEuPathDB" id="VectorBase:AATE016942"/>
<reference evidence="1" key="1">
    <citation type="submission" date="2022-08" db="UniProtKB">
        <authorList>
            <consortium name="EnsemblMetazoa"/>
        </authorList>
    </citation>
    <scope>IDENTIFICATION</scope>
    <source>
        <strain evidence="1">EBRO</strain>
    </source>
</reference>
<organism evidence="1">
    <name type="scientific">Anopheles atroparvus</name>
    <name type="common">European mosquito</name>
    <dbReference type="NCBI Taxonomy" id="41427"/>
    <lineage>
        <taxon>Eukaryota</taxon>
        <taxon>Metazoa</taxon>
        <taxon>Ecdysozoa</taxon>
        <taxon>Arthropoda</taxon>
        <taxon>Hexapoda</taxon>
        <taxon>Insecta</taxon>
        <taxon>Pterygota</taxon>
        <taxon>Neoptera</taxon>
        <taxon>Endopterygota</taxon>
        <taxon>Diptera</taxon>
        <taxon>Nematocera</taxon>
        <taxon>Culicoidea</taxon>
        <taxon>Culicidae</taxon>
        <taxon>Anophelinae</taxon>
        <taxon>Anopheles</taxon>
    </lineage>
</organism>
<accession>A0A182JF63</accession>
<dbReference type="AlphaFoldDB" id="A0A182JF63"/>
<protein>
    <submittedName>
        <fullName evidence="1">Uncharacterized protein</fullName>
    </submittedName>
</protein>
<evidence type="ECO:0000313" key="1">
    <source>
        <dbReference type="EnsemblMetazoa" id="AATE016942-PA.1"/>
    </source>
</evidence>
<dbReference type="EnsemblMetazoa" id="AATE016942-RA">
    <property type="protein sequence ID" value="AATE016942-PA.1"/>
    <property type="gene ID" value="AATE016942"/>
</dbReference>